<evidence type="ECO:0000313" key="13">
    <source>
        <dbReference type="Proteomes" id="UP001262754"/>
    </source>
</evidence>
<keyword evidence="8" id="KW-0963">Cytoplasm</keyword>
<dbReference type="Gene3D" id="3.90.199.10">
    <property type="entry name" value="Topoisomerase II, domain 5"/>
    <property type="match status" value="1"/>
</dbReference>
<organism evidence="12 13">
    <name type="scientific">Caulobacter rhizosphaerae</name>
    <dbReference type="NCBI Taxonomy" id="2010972"/>
    <lineage>
        <taxon>Bacteria</taxon>
        <taxon>Pseudomonadati</taxon>
        <taxon>Pseudomonadota</taxon>
        <taxon>Alphaproteobacteria</taxon>
        <taxon>Caulobacterales</taxon>
        <taxon>Caulobacteraceae</taxon>
        <taxon>Caulobacter</taxon>
    </lineage>
</organism>
<feature type="compositionally biased region" description="Acidic residues" evidence="10">
    <location>
        <begin position="772"/>
        <end position="789"/>
    </location>
</feature>
<dbReference type="Proteomes" id="UP001262754">
    <property type="component" value="Unassembled WGS sequence"/>
</dbReference>
<comment type="similarity">
    <text evidence="2 8">Belongs to the type II topoisomerase GyrA/ParC subunit family.</text>
</comment>
<feature type="domain" description="Topo IIA-type catalytic" evidence="11">
    <location>
        <begin position="47"/>
        <end position="537"/>
    </location>
</feature>
<keyword evidence="7 8" id="KW-0413">Isomerase</keyword>
<dbReference type="PROSITE" id="PS52040">
    <property type="entry name" value="TOPO_IIA"/>
    <property type="match status" value="1"/>
</dbReference>
<keyword evidence="3 8" id="KW-0547">Nucleotide-binding</keyword>
<dbReference type="PANTHER" id="PTHR43493">
    <property type="entry name" value="DNA GYRASE/TOPOISOMERASE SUBUNIT A"/>
    <property type="match status" value="1"/>
</dbReference>
<name>A0ABU1MUI0_9CAUL</name>
<dbReference type="InterPro" id="IPR002205">
    <property type="entry name" value="Topo_IIA_dom_A"/>
</dbReference>
<dbReference type="SMART" id="SM00434">
    <property type="entry name" value="TOP4c"/>
    <property type="match status" value="1"/>
</dbReference>
<dbReference type="SUPFAM" id="SSF56719">
    <property type="entry name" value="Type II DNA topoisomerase"/>
    <property type="match status" value="1"/>
</dbReference>
<dbReference type="CDD" id="cd00187">
    <property type="entry name" value="TOP4c"/>
    <property type="match status" value="1"/>
</dbReference>
<gene>
    <name evidence="8" type="primary">gyrA</name>
    <name evidence="12" type="ORF">J2800_000051</name>
</gene>
<accession>A0ABU1MUI0</accession>
<evidence type="ECO:0000313" key="12">
    <source>
        <dbReference type="EMBL" id="MDR6529336.1"/>
    </source>
</evidence>
<dbReference type="NCBIfam" id="NF004044">
    <property type="entry name" value="PRK05561.1"/>
    <property type="match status" value="1"/>
</dbReference>
<dbReference type="Gene3D" id="3.30.1360.40">
    <property type="match status" value="1"/>
</dbReference>
<keyword evidence="4 8" id="KW-0067">ATP-binding</keyword>
<dbReference type="InterPro" id="IPR013760">
    <property type="entry name" value="Topo_IIA-like_dom_sf"/>
</dbReference>
<comment type="catalytic activity">
    <reaction evidence="1 8 9">
        <text>ATP-dependent breakage, passage and rejoining of double-stranded DNA.</text>
        <dbReference type="EC" id="5.6.2.2"/>
    </reaction>
</comment>
<dbReference type="RefSeq" id="WP_056751408.1">
    <property type="nucleotide sequence ID" value="NZ_JAVDRL010000001.1"/>
</dbReference>
<dbReference type="InterPro" id="IPR013758">
    <property type="entry name" value="Topo_IIA_A/C_ab"/>
</dbReference>
<proteinExistence type="inferred from homology"/>
<reference evidence="12 13" key="1">
    <citation type="submission" date="2023-07" db="EMBL/GenBank/DDBJ databases">
        <title>Sorghum-associated microbial communities from plants grown in Nebraska, USA.</title>
        <authorList>
            <person name="Schachtman D."/>
        </authorList>
    </citation>
    <scope>NUCLEOTIDE SEQUENCE [LARGE SCALE GENOMIC DNA]</scope>
    <source>
        <strain evidence="12 13">DS2154</strain>
    </source>
</reference>
<evidence type="ECO:0000256" key="10">
    <source>
        <dbReference type="SAM" id="MobiDB-lite"/>
    </source>
</evidence>
<keyword evidence="6 8" id="KW-0238">DNA-binding</keyword>
<comment type="subunit">
    <text evidence="8">Heterotetramer, composed of two GyrA and two GyrB chains. In the heterotetramer, GyrA contains the active site tyrosine that forms a transient covalent intermediate with DNA, while GyrB binds cofactors and catalyzes ATP hydrolysis.</text>
</comment>
<dbReference type="Pfam" id="PF03989">
    <property type="entry name" value="DNA_gyraseA_C"/>
    <property type="match status" value="6"/>
</dbReference>
<evidence type="ECO:0000256" key="1">
    <source>
        <dbReference type="ARBA" id="ARBA00000185"/>
    </source>
</evidence>
<evidence type="ECO:0000256" key="7">
    <source>
        <dbReference type="ARBA" id="ARBA00023235"/>
    </source>
</evidence>
<keyword evidence="13" id="KW-1185">Reference proteome</keyword>
<dbReference type="Gene3D" id="1.10.268.10">
    <property type="entry name" value="Topoisomerase, domain 3"/>
    <property type="match status" value="1"/>
</dbReference>
<feature type="active site" description="O-(5'-phospho-DNA)-tyrosine intermediate" evidence="8 9">
    <location>
        <position position="135"/>
    </location>
</feature>
<comment type="miscellaneous">
    <text evidence="8">Few gyrases are as efficient as E.coli at forming negative supercoils. Not all organisms have 2 type II topoisomerases; in organisms with a single type II topoisomerase this enzyme also has to decatenate newly replicated chromosomes.</text>
</comment>
<feature type="compositionally biased region" description="Acidic residues" evidence="10">
    <location>
        <begin position="907"/>
        <end position="927"/>
    </location>
</feature>
<evidence type="ECO:0000256" key="5">
    <source>
        <dbReference type="ARBA" id="ARBA00023029"/>
    </source>
</evidence>
<evidence type="ECO:0000259" key="11">
    <source>
        <dbReference type="PROSITE" id="PS52040"/>
    </source>
</evidence>
<feature type="region of interest" description="Disordered" evidence="10">
    <location>
        <begin position="902"/>
        <end position="927"/>
    </location>
</feature>
<dbReference type="InterPro" id="IPR013757">
    <property type="entry name" value="Topo_IIA_A_a_sf"/>
</dbReference>
<evidence type="ECO:0000256" key="3">
    <source>
        <dbReference type="ARBA" id="ARBA00022741"/>
    </source>
</evidence>
<dbReference type="SUPFAM" id="SSF101904">
    <property type="entry name" value="GyrA/ParC C-terminal domain-like"/>
    <property type="match status" value="1"/>
</dbReference>
<dbReference type="NCBIfam" id="NF004043">
    <property type="entry name" value="PRK05560.1"/>
    <property type="match status" value="1"/>
</dbReference>
<comment type="function">
    <text evidence="8">A type II topoisomerase that negatively supercoils closed circular double-stranded (ds) DNA in an ATP-dependent manner to modulate DNA topology and maintain chromosomes in an underwound state. Negative supercoiling favors strand separation, and DNA replication, transcription, recombination and repair, all of which involve strand separation. Also able to catalyze the interconversion of other topological isomers of dsDNA rings, including catenanes and knotted rings. Type II topoisomerases break and join 2 DNA strands simultaneously in an ATP-dependent manner.</text>
</comment>
<dbReference type="PANTHER" id="PTHR43493:SF5">
    <property type="entry name" value="DNA GYRASE SUBUNIT A, CHLOROPLASTIC_MITOCHONDRIAL"/>
    <property type="match status" value="1"/>
</dbReference>
<dbReference type="Pfam" id="PF00521">
    <property type="entry name" value="DNA_topoisoIV"/>
    <property type="match status" value="1"/>
</dbReference>
<feature type="region of interest" description="Disordered" evidence="10">
    <location>
        <begin position="770"/>
        <end position="792"/>
    </location>
</feature>
<comment type="subcellular location">
    <subcellularLocation>
        <location evidence="8">Cytoplasm</location>
    </subcellularLocation>
</comment>
<dbReference type="InterPro" id="IPR006691">
    <property type="entry name" value="GyrA/parC_rep"/>
</dbReference>
<dbReference type="NCBIfam" id="TIGR01063">
    <property type="entry name" value="gyrA"/>
    <property type="match status" value="1"/>
</dbReference>
<comment type="caution">
    <text evidence="12">The sequence shown here is derived from an EMBL/GenBank/DDBJ whole genome shotgun (WGS) entry which is preliminary data.</text>
</comment>
<dbReference type="HAMAP" id="MF_01897">
    <property type="entry name" value="GyrA"/>
    <property type="match status" value="1"/>
</dbReference>
<keyword evidence="5 8" id="KW-0799">Topoisomerase</keyword>
<evidence type="ECO:0000256" key="9">
    <source>
        <dbReference type="PROSITE-ProRule" id="PRU01384"/>
    </source>
</evidence>
<sequence length="927" mass="100701">MSDDQNTIPGSPASPGARGDVTPINIEDELRRSYLDYAMSVIVSRALPDARDGLKPVHRRVLFSMHEQGQTPERPYVKSARVVGDVMGKYHPHGDASIYFTLVRMTQSFSMGLVLIDGQGNFGSVDGDMPAAMRYTECRMAPPAMSLLADLDKDTVDFQDNYDGKEQEPVVLPSRIPNLLVNGAGGIAVGMATNIPPHNLGEVIDACLLVIDQPDVTTDQLLDLVPGPDFPTGGEIIGRAGPRQALLTGRGSVVMRGLATVEEIRTGREAIVITAIPYQVNKANLVEYIAEMVRDKRIEGISDIRDESNRDGMRIVVELKRDASGEVILNQLYRFTALQSSFGVNMLALNRGRPEQMGLRQLIELFVAFREEVVVRRTKFELGKARDRGHVLVGLTIAVANIDEFIHIIRSSKDPTEARERLVAKSWPAGDMLPLVELIADPRTVQEEGGLIRLTDEQARAILALTLSRLTGLGRDEIGNEAATLAEAIKGYLDLLSDRANIMAVVREELVEVRDKFAIPRRCQIVDGDADMEDEDLIVREEMVITVTLGGYVKRTPLAAYRTQHRGGKGKAGMATKNEDAVTRVFSASTHAPLLFFTSGGKVYKMKVWRLPLGVANSRGKAFVNLLPIEPGETITSILALPEDEATWNSLDVMFATRSGSVRRNKLSDFVDVRRNGKIAMKLDEGDGIVGVAVCDSSKDILLNTASGRCIRFSADEVRVFASRDSTGVRGVRLAEGDSVISMSVLRNVDATPAERAAYLKHQRALARALGEEGDEAPAAPEEGEEEGGEASLTPERIAELGAAEEILLTVSSEGFGKRTSAYDYRRTGRGGQGLTAQDLSKRGGKLVGSFPIEEGDQILLVTDAGQMIRVPVSQIRVAARNTQGVTIFRTAADEHVVSVERLAETGGDDTSSDDTTGDENGADETS</sequence>
<dbReference type="EMBL" id="JAVDRL010000001">
    <property type="protein sequence ID" value="MDR6529336.1"/>
    <property type="molecule type" value="Genomic_DNA"/>
</dbReference>
<feature type="short sequence motif" description="GyrA-box" evidence="8">
    <location>
        <begin position="564"/>
        <end position="570"/>
    </location>
</feature>
<feature type="region of interest" description="Disordered" evidence="10">
    <location>
        <begin position="1"/>
        <end position="23"/>
    </location>
</feature>
<dbReference type="InterPro" id="IPR005743">
    <property type="entry name" value="GyrA"/>
</dbReference>
<evidence type="ECO:0000256" key="8">
    <source>
        <dbReference type="HAMAP-Rule" id="MF_01897"/>
    </source>
</evidence>
<dbReference type="EC" id="5.6.2.2" evidence="8"/>
<dbReference type="Gene3D" id="2.120.10.90">
    <property type="entry name" value="DNA gyrase/topoisomerase IV, subunit A, C-terminal"/>
    <property type="match status" value="1"/>
</dbReference>
<dbReference type="GO" id="GO:0003918">
    <property type="term" value="F:DNA topoisomerase type II (double strand cut, ATP-hydrolyzing) activity"/>
    <property type="evidence" value="ECO:0007669"/>
    <property type="project" value="UniProtKB-EC"/>
</dbReference>
<evidence type="ECO:0000256" key="6">
    <source>
        <dbReference type="ARBA" id="ARBA00023125"/>
    </source>
</evidence>
<dbReference type="InterPro" id="IPR050220">
    <property type="entry name" value="Type_II_DNA_Topoisomerases"/>
</dbReference>
<dbReference type="InterPro" id="IPR035516">
    <property type="entry name" value="Gyrase/topoIV_suA_C"/>
</dbReference>
<protein>
    <recommendedName>
        <fullName evidence="8">DNA gyrase subunit A</fullName>
        <ecNumber evidence="8">5.6.2.2</ecNumber>
    </recommendedName>
</protein>
<evidence type="ECO:0000256" key="2">
    <source>
        <dbReference type="ARBA" id="ARBA00008263"/>
    </source>
</evidence>
<evidence type="ECO:0000256" key="4">
    <source>
        <dbReference type="ARBA" id="ARBA00022840"/>
    </source>
</evidence>